<dbReference type="EMBL" id="AWUE01024154">
    <property type="protein sequence ID" value="OMO51449.1"/>
    <property type="molecule type" value="Genomic_DNA"/>
</dbReference>
<keyword evidence="3" id="KW-1185">Reference proteome</keyword>
<gene>
    <name evidence="2" type="ORF">COLO4_37659</name>
</gene>
<evidence type="ECO:0000313" key="2">
    <source>
        <dbReference type="EMBL" id="OMO51449.1"/>
    </source>
</evidence>
<name>A0A1R3G028_9ROSI</name>
<protein>
    <submittedName>
        <fullName evidence="2">Uncharacterized protein</fullName>
    </submittedName>
</protein>
<accession>A0A1R3G028</accession>
<proteinExistence type="predicted"/>
<organism evidence="2 3">
    <name type="scientific">Corchorus olitorius</name>
    <dbReference type="NCBI Taxonomy" id="93759"/>
    <lineage>
        <taxon>Eukaryota</taxon>
        <taxon>Viridiplantae</taxon>
        <taxon>Streptophyta</taxon>
        <taxon>Embryophyta</taxon>
        <taxon>Tracheophyta</taxon>
        <taxon>Spermatophyta</taxon>
        <taxon>Magnoliopsida</taxon>
        <taxon>eudicotyledons</taxon>
        <taxon>Gunneridae</taxon>
        <taxon>Pentapetalae</taxon>
        <taxon>rosids</taxon>
        <taxon>malvids</taxon>
        <taxon>Malvales</taxon>
        <taxon>Malvaceae</taxon>
        <taxon>Grewioideae</taxon>
        <taxon>Apeibeae</taxon>
        <taxon>Corchorus</taxon>
    </lineage>
</organism>
<dbReference type="AlphaFoldDB" id="A0A1R3G028"/>
<reference evidence="3" key="1">
    <citation type="submission" date="2013-09" db="EMBL/GenBank/DDBJ databases">
        <title>Corchorus olitorius genome sequencing.</title>
        <authorList>
            <person name="Alam M."/>
            <person name="Haque M.S."/>
            <person name="Islam M.S."/>
            <person name="Emdad E.M."/>
            <person name="Islam M.M."/>
            <person name="Ahmed B."/>
            <person name="Halim A."/>
            <person name="Hossen Q.M.M."/>
            <person name="Hossain M.Z."/>
            <person name="Ahmed R."/>
            <person name="Khan M.M."/>
            <person name="Islam R."/>
            <person name="Rashid M.M."/>
            <person name="Khan S.A."/>
            <person name="Rahman M.S."/>
            <person name="Alam M."/>
            <person name="Yahiya A.S."/>
            <person name="Khan M.S."/>
            <person name="Azam M.S."/>
            <person name="Haque T."/>
            <person name="Lashkar M.Z.H."/>
            <person name="Akhand A.I."/>
            <person name="Morshed G."/>
            <person name="Roy S."/>
            <person name="Uddin K.S."/>
            <person name="Rabeya T."/>
            <person name="Hossain A.S."/>
            <person name="Chowdhury A."/>
            <person name="Snigdha A.R."/>
            <person name="Mortoza M.S."/>
            <person name="Matin S.A."/>
            <person name="Hoque S.M.E."/>
            <person name="Islam M.K."/>
            <person name="Roy D.K."/>
            <person name="Haider R."/>
            <person name="Moosa M.M."/>
            <person name="Elias S.M."/>
            <person name="Hasan A.M."/>
            <person name="Jahan S."/>
            <person name="Shafiuddin M."/>
            <person name="Mahmood N."/>
            <person name="Shommy N.S."/>
        </authorList>
    </citation>
    <scope>NUCLEOTIDE SEQUENCE [LARGE SCALE GENOMIC DNA]</scope>
    <source>
        <strain evidence="3">cv. O-4</strain>
    </source>
</reference>
<evidence type="ECO:0000256" key="1">
    <source>
        <dbReference type="SAM" id="MobiDB-lite"/>
    </source>
</evidence>
<evidence type="ECO:0000313" key="3">
    <source>
        <dbReference type="Proteomes" id="UP000187203"/>
    </source>
</evidence>
<dbReference type="Proteomes" id="UP000187203">
    <property type="component" value="Unassembled WGS sequence"/>
</dbReference>
<sequence length="54" mass="6035">MARVRDSKHGGFSQKDLDLQDVEEDQQKDLGAAQQMFTTKTLAEFAGMIQDCNS</sequence>
<comment type="caution">
    <text evidence="2">The sequence shown here is derived from an EMBL/GenBank/DDBJ whole genome shotgun (WGS) entry which is preliminary data.</text>
</comment>
<feature type="region of interest" description="Disordered" evidence="1">
    <location>
        <begin position="1"/>
        <end position="26"/>
    </location>
</feature>